<reference evidence="5 6" key="1">
    <citation type="submission" date="2024-09" db="EMBL/GenBank/DDBJ databases">
        <authorList>
            <person name="Sun Q."/>
            <person name="Mori K."/>
        </authorList>
    </citation>
    <scope>NUCLEOTIDE SEQUENCE [LARGE SCALE GENOMIC DNA]</scope>
    <source>
        <strain evidence="5 6">TISTR 2452</strain>
    </source>
</reference>
<dbReference type="Pfam" id="PF02368">
    <property type="entry name" value="Big_2"/>
    <property type="match status" value="1"/>
</dbReference>
<dbReference type="RefSeq" id="WP_377496890.1">
    <property type="nucleotide sequence ID" value="NZ_JBHMDO010000032.1"/>
</dbReference>
<protein>
    <submittedName>
        <fullName evidence="5">S-layer homology domain-containing protein</fullName>
    </submittedName>
</protein>
<dbReference type="Pfam" id="PF00395">
    <property type="entry name" value="SLH"/>
    <property type="match status" value="3"/>
</dbReference>
<dbReference type="InterPro" id="IPR001119">
    <property type="entry name" value="SLH_dom"/>
</dbReference>
<gene>
    <name evidence="5" type="ORF">ACFFSY_18915</name>
</gene>
<feature type="compositionally biased region" description="Gly residues" evidence="1">
    <location>
        <begin position="378"/>
        <end position="408"/>
    </location>
</feature>
<dbReference type="InterPro" id="IPR013783">
    <property type="entry name" value="Ig-like_fold"/>
</dbReference>
<feature type="region of interest" description="Disordered" evidence="1">
    <location>
        <begin position="375"/>
        <end position="413"/>
    </location>
</feature>
<organism evidence="5 6">
    <name type="scientific">Paenibacillus aurantiacus</name>
    <dbReference type="NCBI Taxonomy" id="1936118"/>
    <lineage>
        <taxon>Bacteria</taxon>
        <taxon>Bacillati</taxon>
        <taxon>Bacillota</taxon>
        <taxon>Bacilli</taxon>
        <taxon>Bacillales</taxon>
        <taxon>Paenibacillaceae</taxon>
        <taxon>Paenibacillus</taxon>
    </lineage>
</organism>
<dbReference type="Pfam" id="PF18998">
    <property type="entry name" value="Flg_new_2"/>
    <property type="match status" value="1"/>
</dbReference>
<proteinExistence type="predicted"/>
<evidence type="ECO:0000256" key="2">
    <source>
        <dbReference type="SAM" id="SignalP"/>
    </source>
</evidence>
<accession>A0ABV5KRZ3</accession>
<evidence type="ECO:0000313" key="6">
    <source>
        <dbReference type="Proteomes" id="UP001589747"/>
    </source>
</evidence>
<dbReference type="PROSITE" id="PS50853">
    <property type="entry name" value="FN3"/>
    <property type="match status" value="1"/>
</dbReference>
<feature type="domain" description="SLH" evidence="4">
    <location>
        <begin position="693"/>
        <end position="752"/>
    </location>
</feature>
<dbReference type="SUPFAM" id="SSF49265">
    <property type="entry name" value="Fibronectin type III"/>
    <property type="match status" value="1"/>
</dbReference>
<dbReference type="InterPro" id="IPR036116">
    <property type="entry name" value="FN3_sf"/>
</dbReference>
<evidence type="ECO:0000259" key="3">
    <source>
        <dbReference type="PROSITE" id="PS50853"/>
    </source>
</evidence>
<feature type="domain" description="SLH" evidence="4">
    <location>
        <begin position="629"/>
        <end position="692"/>
    </location>
</feature>
<evidence type="ECO:0000313" key="5">
    <source>
        <dbReference type="EMBL" id="MFB9328002.1"/>
    </source>
</evidence>
<keyword evidence="6" id="KW-1185">Reference proteome</keyword>
<dbReference type="SMART" id="SM00635">
    <property type="entry name" value="BID_2"/>
    <property type="match status" value="1"/>
</dbReference>
<feature type="chain" id="PRO_5045729731" evidence="2">
    <location>
        <begin position="27"/>
        <end position="812"/>
    </location>
</feature>
<dbReference type="Proteomes" id="UP001589747">
    <property type="component" value="Unassembled WGS sequence"/>
</dbReference>
<feature type="signal peptide" evidence="2">
    <location>
        <begin position="1"/>
        <end position="26"/>
    </location>
</feature>
<dbReference type="Gene3D" id="2.60.40.10">
    <property type="entry name" value="Immunoglobulins"/>
    <property type="match status" value="1"/>
</dbReference>
<dbReference type="Gene3D" id="2.60.40.1080">
    <property type="match status" value="1"/>
</dbReference>
<evidence type="ECO:0000259" key="4">
    <source>
        <dbReference type="PROSITE" id="PS51272"/>
    </source>
</evidence>
<dbReference type="InterPro" id="IPR003343">
    <property type="entry name" value="Big_2"/>
</dbReference>
<dbReference type="SUPFAM" id="SSF49373">
    <property type="entry name" value="Invasin/intimin cell-adhesion fragments"/>
    <property type="match status" value="1"/>
</dbReference>
<dbReference type="InterPro" id="IPR003961">
    <property type="entry name" value="FN3_dom"/>
</dbReference>
<name>A0ABV5KRZ3_9BACL</name>
<feature type="domain" description="Fibronectin type-III" evidence="3">
    <location>
        <begin position="200"/>
        <end position="288"/>
    </location>
</feature>
<feature type="domain" description="SLH" evidence="4">
    <location>
        <begin position="757"/>
        <end position="812"/>
    </location>
</feature>
<dbReference type="InterPro" id="IPR044060">
    <property type="entry name" value="Bacterial_rp_domain"/>
</dbReference>
<dbReference type="SMART" id="SM00060">
    <property type="entry name" value="FN3"/>
    <property type="match status" value="1"/>
</dbReference>
<sequence>MKKRALTLTLIFLLITCFSVTGLSFAAASVLTANYKDGVITVAGSSYTSGTNYTLRIVDTVNSNIKAMGQATADVNGNIAANITTGTLSTLSNYVVYLNKPNGTLEGSVRLDGSSNSVTYNVSIQSSVGGMVQTGTSGKYVDGSTIALVAVSSNGYVFDSWTSSAGGTFANATSDSTTFITPKSDVVITANFKLITDTAAPGEVTETSVFAGDGQLTLTWTDPADADFEHVVISGTDVTTQTLAKGVGSTVFAGLRNGTEYTLTIKAVDATGNASRGVSISGTPTALAAPVQSVTISKSSTTLTVGGTEQLTLTVTLDNATNKNVVWTVVSGSDIASVSAAGLVTAKSAGTAVVRATSAADSSLYTECTVTVNATSSGNGGTGNTGGSGGNGGTGNTGGSGGNGGTGDSGTNEDTIVVINKGNNITAVTTIDAKSDASSGAIASVTLEQVAKAVQELNSQGGKKKIIEFKVNASNGTQSISISIPTVALSLASQNGVEGLQISTSNTTIRLDQDALESIIKEAGTNVVISISNLNTSTLSDEAKKAIGSKPAIDLSVTSGDKGITIVDGKITVSIPYTPNDNENKNSLIIYSIDETSKLEVVTNGKYDSASDKVTFTTDEMGQFAIGYNKVGFKDVANNVWYSDAVDFVAARGITTGLDDGKFDPNGNLTRGQFLTMVMRAFEMKADDSSSENFSDAGNTYYTGYLAAAKKLGVTNGVGNNKFAPEKEINRQEMVTLLYNILKQMDVLPTALDQQNLGDFKDADQIAPWADEAMTFFVNLGIINGSGQSINPAASTNRAQMSQVLYQLFMDK</sequence>
<evidence type="ECO:0000256" key="1">
    <source>
        <dbReference type="SAM" id="MobiDB-lite"/>
    </source>
</evidence>
<keyword evidence="2" id="KW-0732">Signal</keyword>
<dbReference type="InterPro" id="IPR008964">
    <property type="entry name" value="Invasin/intimin_cell_adhesion"/>
</dbReference>
<dbReference type="EMBL" id="JBHMDO010000032">
    <property type="protein sequence ID" value="MFB9328002.1"/>
    <property type="molecule type" value="Genomic_DNA"/>
</dbReference>
<comment type="caution">
    <text evidence="5">The sequence shown here is derived from an EMBL/GenBank/DDBJ whole genome shotgun (WGS) entry which is preliminary data.</text>
</comment>
<dbReference type="PROSITE" id="PS51272">
    <property type="entry name" value="SLH"/>
    <property type="match status" value="3"/>
</dbReference>